<organism evidence="2 3">
    <name type="scientific">Mycobacterium numidiamassiliense</name>
    <dbReference type="NCBI Taxonomy" id="1841861"/>
    <lineage>
        <taxon>Bacteria</taxon>
        <taxon>Bacillati</taxon>
        <taxon>Actinomycetota</taxon>
        <taxon>Actinomycetes</taxon>
        <taxon>Mycobacteriales</taxon>
        <taxon>Mycobacteriaceae</taxon>
        <taxon>Mycobacterium</taxon>
    </lineage>
</organism>
<dbReference type="InterPro" id="IPR000601">
    <property type="entry name" value="PKD_dom"/>
</dbReference>
<evidence type="ECO:0000313" key="2">
    <source>
        <dbReference type="EMBL" id="SPM39871.1"/>
    </source>
</evidence>
<evidence type="ECO:0000313" key="3">
    <source>
        <dbReference type="Proteomes" id="UP000240424"/>
    </source>
</evidence>
<dbReference type="RefSeq" id="WP_077078773.1">
    <property type="nucleotide sequence ID" value="NZ_FUEZ01000004.1"/>
</dbReference>
<reference evidence="2 3" key="1">
    <citation type="submission" date="2017-01" db="EMBL/GenBank/DDBJ databases">
        <authorList>
            <consortium name="Urmite Genomes"/>
        </authorList>
    </citation>
    <scope>NUCLEOTIDE SEQUENCE [LARGE SCALE GENOMIC DNA]</scope>
    <source>
        <strain evidence="2 3">AB215</strain>
    </source>
</reference>
<proteinExistence type="predicted"/>
<accession>A0A2U3P803</accession>
<evidence type="ECO:0000259" key="1">
    <source>
        <dbReference type="PROSITE" id="PS50093"/>
    </source>
</evidence>
<dbReference type="PROSITE" id="PS50093">
    <property type="entry name" value="PKD"/>
    <property type="match status" value="1"/>
</dbReference>
<dbReference type="Proteomes" id="UP000240424">
    <property type="component" value="Unassembled WGS sequence"/>
</dbReference>
<keyword evidence="3" id="KW-1185">Reference proteome</keyword>
<gene>
    <name evidence="2" type="ORF">MNAB215_2064</name>
</gene>
<protein>
    <recommendedName>
        <fullName evidence="1">PKD domain-containing protein</fullName>
    </recommendedName>
</protein>
<feature type="domain" description="PKD" evidence="1">
    <location>
        <begin position="29"/>
        <end position="120"/>
    </location>
</feature>
<sequence>MGTGTVDLQSRAGAGLSEAGTDLFRLAPDRSATNPGQLSFNWSYNDGNQPVTSSNCKVIAEVTGQNGFDQQQHSTDCTGSPISPFPIAAAGQYSISVQLTTSGGSLMAATKTVTVTAAGS</sequence>
<name>A0A2U3P803_9MYCO</name>
<dbReference type="AlphaFoldDB" id="A0A2U3P803"/>
<dbReference type="EMBL" id="FUEZ01000004">
    <property type="protein sequence ID" value="SPM39871.1"/>
    <property type="molecule type" value="Genomic_DNA"/>
</dbReference>